<dbReference type="Pfam" id="PF10270">
    <property type="entry name" value="MMgT"/>
    <property type="match status" value="1"/>
</dbReference>
<dbReference type="GO" id="GO:0072546">
    <property type="term" value="C:EMC complex"/>
    <property type="evidence" value="ECO:0007669"/>
    <property type="project" value="TreeGrafter"/>
</dbReference>
<dbReference type="PANTHER" id="PTHR28144">
    <property type="entry name" value="ER MEMBRANE PROTEIN COMPLEX SUBUNIT 5"/>
    <property type="match status" value="1"/>
</dbReference>
<evidence type="ECO:0000256" key="5">
    <source>
        <dbReference type="ARBA" id="ARBA00023136"/>
    </source>
</evidence>
<evidence type="ECO:0000256" key="4">
    <source>
        <dbReference type="ARBA" id="ARBA00022989"/>
    </source>
</evidence>
<name>A0A9P8MA20_9HYPO</name>
<dbReference type="Proteomes" id="UP000764110">
    <property type="component" value="Unassembled WGS sequence"/>
</dbReference>
<dbReference type="InterPro" id="IPR018937">
    <property type="entry name" value="MMgT"/>
</dbReference>
<dbReference type="AlphaFoldDB" id="A0A9P8MA20"/>
<evidence type="ECO:0000256" key="1">
    <source>
        <dbReference type="ARBA" id="ARBA00004127"/>
    </source>
</evidence>
<comment type="subcellular location">
    <subcellularLocation>
        <location evidence="1">Endomembrane system</location>
        <topology evidence="1">Multi-pass membrane protein</topology>
    </subcellularLocation>
</comment>
<keyword evidence="4" id="KW-1133">Transmembrane helix</keyword>
<keyword evidence="8" id="KW-1185">Reference proteome</keyword>
<protein>
    <submittedName>
        <fullName evidence="7">Uncharacterized protein</fullName>
    </submittedName>
</protein>
<evidence type="ECO:0000256" key="6">
    <source>
        <dbReference type="SAM" id="MobiDB-lite"/>
    </source>
</evidence>
<accession>A0A9P8MA20</accession>
<evidence type="ECO:0000313" key="8">
    <source>
        <dbReference type="Proteomes" id="UP000764110"/>
    </source>
</evidence>
<sequence length="176" mass="19723">MWGIAVMSSKQARRNAREQANGLPRDTLRTLSDTGENVLDFKHKYRPDISANSANHSCYSAQEHSAISSTSKAQSLAQQHAGSTLPVDIRVETMVATLVVCLGIVIGSEKLHPIRWQVWAGKIERVGKAGFLDGNGQVDRDFRGSPFRMLEYRPSFLDIRRQRLAFAKWVKARDTL</sequence>
<organism evidence="7 8">
    <name type="scientific">Metarhizium humberi</name>
    <dbReference type="NCBI Taxonomy" id="2596975"/>
    <lineage>
        <taxon>Eukaryota</taxon>
        <taxon>Fungi</taxon>
        <taxon>Dikarya</taxon>
        <taxon>Ascomycota</taxon>
        <taxon>Pezizomycotina</taxon>
        <taxon>Sordariomycetes</taxon>
        <taxon>Hypocreomycetidae</taxon>
        <taxon>Hypocreales</taxon>
        <taxon>Clavicipitaceae</taxon>
        <taxon>Metarhizium</taxon>
    </lineage>
</organism>
<dbReference type="EMBL" id="JACEFI010000009">
    <property type="protein sequence ID" value="KAH0596482.1"/>
    <property type="molecule type" value="Genomic_DNA"/>
</dbReference>
<keyword evidence="5" id="KW-0472">Membrane</keyword>
<keyword evidence="3" id="KW-0812">Transmembrane</keyword>
<comment type="similarity">
    <text evidence="2">Belongs to the membrane magnesium transporter (TC 1.A.67) family.</text>
</comment>
<comment type="caution">
    <text evidence="7">The sequence shown here is derived from an EMBL/GenBank/DDBJ whole genome shotgun (WGS) entry which is preliminary data.</text>
</comment>
<dbReference type="GO" id="GO:0034975">
    <property type="term" value="P:protein folding in endoplasmic reticulum"/>
    <property type="evidence" value="ECO:0007669"/>
    <property type="project" value="TreeGrafter"/>
</dbReference>
<proteinExistence type="inferred from homology"/>
<evidence type="ECO:0000313" key="7">
    <source>
        <dbReference type="EMBL" id="KAH0596482.1"/>
    </source>
</evidence>
<gene>
    <name evidence="7" type="ORF">MHUMG1_05599</name>
</gene>
<dbReference type="PANTHER" id="PTHR28144:SF1">
    <property type="entry name" value="ER MEMBRANE PROTEIN COMPLEX SUBUNIT 5"/>
    <property type="match status" value="1"/>
</dbReference>
<dbReference type="InterPro" id="IPR053279">
    <property type="entry name" value="EMC_subunit"/>
</dbReference>
<evidence type="ECO:0000256" key="2">
    <source>
        <dbReference type="ARBA" id="ARBA00006109"/>
    </source>
</evidence>
<feature type="region of interest" description="Disordered" evidence="6">
    <location>
        <begin position="1"/>
        <end position="29"/>
    </location>
</feature>
<reference evidence="7 8" key="1">
    <citation type="submission" date="2020-07" db="EMBL/GenBank/DDBJ databases">
        <title>Metarhizium humberi genome.</title>
        <authorList>
            <person name="Lysoe E."/>
        </authorList>
    </citation>
    <scope>NUCLEOTIDE SEQUENCE [LARGE SCALE GENOMIC DNA]</scope>
    <source>
        <strain evidence="7 8">ESALQ1638</strain>
    </source>
</reference>
<evidence type="ECO:0000256" key="3">
    <source>
        <dbReference type="ARBA" id="ARBA00022692"/>
    </source>
</evidence>